<evidence type="ECO:0000313" key="2">
    <source>
        <dbReference type="EMBL" id="KZZ95208.1"/>
    </source>
</evidence>
<feature type="signal peptide" evidence="1">
    <location>
        <begin position="1"/>
        <end position="18"/>
    </location>
</feature>
<dbReference type="AlphaFoldDB" id="A0A168BER9"/>
<name>A0A168BER9_9EURO</name>
<sequence length="242" mass="26423">MKAAALLGLLPAMAAANANIPWSISGAPKDGLTDVSFRFDLHETSHRTGYYFAMQYTFPNASTGYCGLQPRNDTDSGQSILHAVFSSFEDKAEPNDDKNCKSGADGKAGGVSCAIEIPAPYDSNYTVNVHQTAEDTWTGTLIDTTLGNSSQIGSYKLPSNAGKIEDSYIGFIENYGYRRADHKNCASPETYVNFYPPYSSEKGTEGHIDRPTFYGSTKGETPFKTWMHGDGYRVLYGGECYE</sequence>
<dbReference type="EMBL" id="AZGZ01000005">
    <property type="protein sequence ID" value="KZZ95208.1"/>
    <property type="molecule type" value="Genomic_DNA"/>
</dbReference>
<dbReference type="OrthoDB" id="5576763at2759"/>
<comment type="caution">
    <text evidence="2">The sequence shown here is derived from an EMBL/GenBank/DDBJ whole genome shotgun (WGS) entry which is preliminary data.</text>
</comment>
<dbReference type="Proteomes" id="UP000242877">
    <property type="component" value="Unassembled WGS sequence"/>
</dbReference>
<reference evidence="2 3" key="1">
    <citation type="journal article" date="2016" name="Genome Biol. Evol.">
        <title>Divergent and convergent evolution of fungal pathogenicity.</title>
        <authorList>
            <person name="Shang Y."/>
            <person name="Xiao G."/>
            <person name="Zheng P."/>
            <person name="Cen K."/>
            <person name="Zhan S."/>
            <person name="Wang C."/>
        </authorList>
    </citation>
    <scope>NUCLEOTIDE SEQUENCE [LARGE SCALE GENOMIC DNA]</scope>
    <source>
        <strain evidence="2 3">ARSEF 7405</strain>
    </source>
</reference>
<evidence type="ECO:0000313" key="3">
    <source>
        <dbReference type="Proteomes" id="UP000242877"/>
    </source>
</evidence>
<organism evidence="2 3">
    <name type="scientific">Ascosphaera apis ARSEF 7405</name>
    <dbReference type="NCBI Taxonomy" id="392613"/>
    <lineage>
        <taxon>Eukaryota</taxon>
        <taxon>Fungi</taxon>
        <taxon>Dikarya</taxon>
        <taxon>Ascomycota</taxon>
        <taxon>Pezizomycotina</taxon>
        <taxon>Eurotiomycetes</taxon>
        <taxon>Eurotiomycetidae</taxon>
        <taxon>Onygenales</taxon>
        <taxon>Ascosphaeraceae</taxon>
        <taxon>Ascosphaera</taxon>
    </lineage>
</organism>
<keyword evidence="1" id="KW-0732">Signal</keyword>
<dbReference type="VEuPathDB" id="FungiDB:AAP_01696"/>
<accession>A0A168BER9</accession>
<protein>
    <submittedName>
        <fullName evidence="2">Uncharacterized protein</fullName>
    </submittedName>
</protein>
<keyword evidence="3" id="KW-1185">Reference proteome</keyword>
<proteinExistence type="predicted"/>
<gene>
    <name evidence="2" type="ORF">AAP_01696</name>
</gene>
<evidence type="ECO:0000256" key="1">
    <source>
        <dbReference type="SAM" id="SignalP"/>
    </source>
</evidence>
<feature type="chain" id="PRO_5007895646" evidence="1">
    <location>
        <begin position="19"/>
        <end position="242"/>
    </location>
</feature>